<organism evidence="1 2">
    <name type="scientific">Stephania cephalantha</name>
    <dbReference type="NCBI Taxonomy" id="152367"/>
    <lineage>
        <taxon>Eukaryota</taxon>
        <taxon>Viridiplantae</taxon>
        <taxon>Streptophyta</taxon>
        <taxon>Embryophyta</taxon>
        <taxon>Tracheophyta</taxon>
        <taxon>Spermatophyta</taxon>
        <taxon>Magnoliopsida</taxon>
        <taxon>Ranunculales</taxon>
        <taxon>Menispermaceae</taxon>
        <taxon>Menispermoideae</taxon>
        <taxon>Cissampelideae</taxon>
        <taxon>Stephania</taxon>
    </lineage>
</organism>
<gene>
    <name evidence="1" type="ORF">Scep_023811</name>
</gene>
<dbReference type="Proteomes" id="UP001419268">
    <property type="component" value="Unassembled WGS sequence"/>
</dbReference>
<accession>A0AAP0HXP2</accession>
<protein>
    <submittedName>
        <fullName evidence="1">Uncharacterized protein</fullName>
    </submittedName>
</protein>
<sequence length="57" mass="6512">MAVSMESVRGINVPMYTTLRRTTVAFTMAMEYLLTRKNYSFSVFCDSYGGCEIIQLN</sequence>
<name>A0AAP0HXP2_9MAGN</name>
<dbReference type="EMBL" id="JBBNAG010000010">
    <property type="protein sequence ID" value="KAK9100381.1"/>
    <property type="molecule type" value="Genomic_DNA"/>
</dbReference>
<evidence type="ECO:0000313" key="2">
    <source>
        <dbReference type="Proteomes" id="UP001419268"/>
    </source>
</evidence>
<evidence type="ECO:0000313" key="1">
    <source>
        <dbReference type="EMBL" id="KAK9100381.1"/>
    </source>
</evidence>
<dbReference type="AlphaFoldDB" id="A0AAP0HXP2"/>
<keyword evidence="2" id="KW-1185">Reference proteome</keyword>
<reference evidence="1 2" key="1">
    <citation type="submission" date="2024-01" db="EMBL/GenBank/DDBJ databases">
        <title>Genome assemblies of Stephania.</title>
        <authorList>
            <person name="Yang L."/>
        </authorList>
    </citation>
    <scope>NUCLEOTIDE SEQUENCE [LARGE SCALE GENOMIC DNA]</scope>
    <source>
        <strain evidence="1">JXDWG</strain>
        <tissue evidence="1">Leaf</tissue>
    </source>
</reference>
<proteinExistence type="predicted"/>
<comment type="caution">
    <text evidence="1">The sequence shown here is derived from an EMBL/GenBank/DDBJ whole genome shotgun (WGS) entry which is preliminary data.</text>
</comment>